<feature type="compositionally biased region" description="Basic and acidic residues" evidence="5">
    <location>
        <begin position="189"/>
        <end position="202"/>
    </location>
</feature>
<accession>A0AAE0RFA7</accession>
<dbReference type="GO" id="GO:0016020">
    <property type="term" value="C:membrane"/>
    <property type="evidence" value="ECO:0007669"/>
    <property type="project" value="UniProtKB-SubCell"/>
</dbReference>
<comment type="subcellular location">
    <subcellularLocation>
        <location evidence="1">Membrane</location>
        <topology evidence="1">Multi-pass membrane protein</topology>
    </subcellularLocation>
</comment>
<dbReference type="GO" id="GO:0005739">
    <property type="term" value="C:mitochondrion"/>
    <property type="evidence" value="ECO:0007669"/>
    <property type="project" value="TreeGrafter"/>
</dbReference>
<dbReference type="EMBL" id="JAUCMX010000003">
    <property type="protein sequence ID" value="KAK3551780.1"/>
    <property type="molecule type" value="Genomic_DNA"/>
</dbReference>
<feature type="compositionally biased region" description="Pro residues" evidence="5">
    <location>
        <begin position="413"/>
        <end position="422"/>
    </location>
</feature>
<gene>
    <name evidence="7" type="ORF">QTP70_025634</name>
</gene>
<dbReference type="PANTHER" id="PTHR21706:SF15">
    <property type="entry name" value="TRANSMEMBRANE PROTEIN 65"/>
    <property type="match status" value="1"/>
</dbReference>
<evidence type="ECO:0000256" key="6">
    <source>
        <dbReference type="SAM" id="Phobius"/>
    </source>
</evidence>
<evidence type="ECO:0000256" key="3">
    <source>
        <dbReference type="ARBA" id="ARBA00022989"/>
    </source>
</evidence>
<keyword evidence="4 6" id="KW-0472">Membrane</keyword>
<keyword evidence="2 6" id="KW-0812">Transmembrane</keyword>
<name>A0AAE0RFA7_9TELE</name>
<sequence length="429" mass="45508">MLPCLRRVVRPALALRRLAPVSNLGTHARKENVEPLSSPQGARDFIYGLHPGERSCLLRELHRFESIAIAQEVCSSGRSPASDARGQLIGQCSVVSAQWSVLRSLCAQGSVVSAQWSLCAQVSVVSAQVSVSVLCGQCSVVSVQVSVCSGGQCSVSDLLVSVGAVELQISRISQKNNPADAATTGLQRGDGHRDRTIGNGSSDHRPAEIRLEVLQLLRVKWSGVSWVRTWNQTQSCVLCGVWCVVCVLCVGYSVWCVVCVLVCVLQVHSSCPQLLSCLISCFPSLFPVLLHNAIPFIGFGFLDNAIMIAAGTQIEMSIGVILGISTMAAAALGNLVSDLAGLGLAGYVEALACRLGMQIPDLSPKQADMWQTRVSAHMGKAIGVGIGCILGMFPLFFYKDDEEKTEDGAENPSPLPPPPPNPDSASKSA</sequence>
<dbReference type="AlphaFoldDB" id="A0AAE0RFA7"/>
<dbReference type="InterPro" id="IPR019537">
    <property type="entry name" value="TMEM65"/>
</dbReference>
<feature type="region of interest" description="Disordered" evidence="5">
    <location>
        <begin position="403"/>
        <end position="429"/>
    </location>
</feature>
<evidence type="ECO:0000256" key="2">
    <source>
        <dbReference type="ARBA" id="ARBA00022692"/>
    </source>
</evidence>
<evidence type="ECO:0000313" key="7">
    <source>
        <dbReference type="EMBL" id="KAK3551780.1"/>
    </source>
</evidence>
<dbReference type="Proteomes" id="UP001274896">
    <property type="component" value="Unassembled WGS sequence"/>
</dbReference>
<evidence type="ECO:0000256" key="4">
    <source>
        <dbReference type="ARBA" id="ARBA00023136"/>
    </source>
</evidence>
<dbReference type="GO" id="GO:1903779">
    <property type="term" value="P:regulation of cardiac conduction"/>
    <property type="evidence" value="ECO:0007669"/>
    <property type="project" value="TreeGrafter"/>
</dbReference>
<evidence type="ECO:0008006" key="9">
    <source>
        <dbReference type="Google" id="ProtNLM"/>
    </source>
</evidence>
<reference evidence="7" key="1">
    <citation type="submission" date="2023-06" db="EMBL/GenBank/DDBJ databases">
        <title>Male Hemibagrus guttatus genome.</title>
        <authorList>
            <person name="Bian C."/>
        </authorList>
    </citation>
    <scope>NUCLEOTIDE SEQUENCE</scope>
    <source>
        <strain evidence="7">Male_cb2023</strain>
        <tissue evidence="7">Muscle</tissue>
    </source>
</reference>
<feature type="transmembrane region" description="Helical" evidence="6">
    <location>
        <begin position="378"/>
        <end position="398"/>
    </location>
</feature>
<keyword evidence="8" id="KW-1185">Reference proteome</keyword>
<comment type="caution">
    <text evidence="7">The sequence shown here is derived from an EMBL/GenBank/DDBJ whole genome shotgun (WGS) entry which is preliminary data.</text>
</comment>
<feature type="transmembrane region" description="Helical" evidence="6">
    <location>
        <begin position="237"/>
        <end position="267"/>
    </location>
</feature>
<dbReference type="PANTHER" id="PTHR21706">
    <property type="entry name" value="TRANSMEMBRANE PROTEIN 65"/>
    <property type="match status" value="1"/>
</dbReference>
<dbReference type="GO" id="GO:0003231">
    <property type="term" value="P:cardiac ventricle development"/>
    <property type="evidence" value="ECO:0007669"/>
    <property type="project" value="TreeGrafter"/>
</dbReference>
<dbReference type="Pfam" id="PF10507">
    <property type="entry name" value="TMEM65"/>
    <property type="match status" value="1"/>
</dbReference>
<proteinExistence type="predicted"/>
<feature type="transmembrane region" description="Helical" evidence="6">
    <location>
        <begin position="314"/>
        <end position="333"/>
    </location>
</feature>
<evidence type="ECO:0000256" key="1">
    <source>
        <dbReference type="ARBA" id="ARBA00004141"/>
    </source>
</evidence>
<protein>
    <recommendedName>
        <fullName evidence="9">Transmembrane protein 65</fullName>
    </recommendedName>
</protein>
<organism evidence="7 8">
    <name type="scientific">Hemibagrus guttatus</name>
    <dbReference type="NCBI Taxonomy" id="175788"/>
    <lineage>
        <taxon>Eukaryota</taxon>
        <taxon>Metazoa</taxon>
        <taxon>Chordata</taxon>
        <taxon>Craniata</taxon>
        <taxon>Vertebrata</taxon>
        <taxon>Euteleostomi</taxon>
        <taxon>Actinopterygii</taxon>
        <taxon>Neopterygii</taxon>
        <taxon>Teleostei</taxon>
        <taxon>Ostariophysi</taxon>
        <taxon>Siluriformes</taxon>
        <taxon>Bagridae</taxon>
        <taxon>Hemibagrus</taxon>
    </lineage>
</organism>
<evidence type="ECO:0000256" key="5">
    <source>
        <dbReference type="SAM" id="MobiDB-lite"/>
    </source>
</evidence>
<feature type="region of interest" description="Disordered" evidence="5">
    <location>
        <begin position="179"/>
        <end position="202"/>
    </location>
</feature>
<feature type="transmembrane region" description="Helical" evidence="6">
    <location>
        <begin position="273"/>
        <end position="302"/>
    </location>
</feature>
<keyword evidence="3 6" id="KW-1133">Transmembrane helix</keyword>
<evidence type="ECO:0000313" key="8">
    <source>
        <dbReference type="Proteomes" id="UP001274896"/>
    </source>
</evidence>